<name>A0A6G4WU54_9ACTN</name>
<reference evidence="2 3" key="1">
    <citation type="submission" date="2020-02" db="EMBL/GenBank/DDBJ databases">
        <title>Whole-genome analyses of novel actinobacteria.</title>
        <authorList>
            <person name="Sahin N."/>
            <person name="Tatar D."/>
        </authorList>
    </citation>
    <scope>NUCLEOTIDE SEQUENCE [LARGE SCALE GENOMIC DNA]</scope>
    <source>
        <strain evidence="2 3">SB3404</strain>
    </source>
</reference>
<dbReference type="RefSeq" id="WP_165298234.1">
    <property type="nucleotide sequence ID" value="NZ_JAAKZZ010000063.1"/>
</dbReference>
<dbReference type="PANTHER" id="PTHR34580">
    <property type="match status" value="1"/>
</dbReference>
<dbReference type="EMBL" id="JAAKZZ010000063">
    <property type="protein sequence ID" value="NGO68533.1"/>
    <property type="molecule type" value="Genomic_DNA"/>
</dbReference>
<organism evidence="2 3">
    <name type="scientific">Streptomyces boncukensis</name>
    <dbReference type="NCBI Taxonomy" id="2711219"/>
    <lineage>
        <taxon>Bacteria</taxon>
        <taxon>Bacillati</taxon>
        <taxon>Actinomycetota</taxon>
        <taxon>Actinomycetes</taxon>
        <taxon>Kitasatosporales</taxon>
        <taxon>Streptomycetaceae</taxon>
        <taxon>Streptomyces</taxon>
    </lineage>
</organism>
<feature type="domain" description="WYL" evidence="1">
    <location>
        <begin position="12"/>
        <end position="79"/>
    </location>
</feature>
<dbReference type="InterPro" id="IPR051534">
    <property type="entry name" value="CBASS_pafABC_assoc_protein"/>
</dbReference>
<evidence type="ECO:0000313" key="2">
    <source>
        <dbReference type="EMBL" id="NGO68533.1"/>
    </source>
</evidence>
<accession>A0A6G4WU54</accession>
<evidence type="ECO:0000313" key="3">
    <source>
        <dbReference type="Proteomes" id="UP000477722"/>
    </source>
</evidence>
<protein>
    <submittedName>
        <fullName evidence="2">WYL domain-containing protein</fullName>
    </submittedName>
</protein>
<dbReference type="Pfam" id="PF13280">
    <property type="entry name" value="WYL"/>
    <property type="match status" value="1"/>
</dbReference>
<keyword evidence="3" id="KW-1185">Reference proteome</keyword>
<dbReference type="InterPro" id="IPR026881">
    <property type="entry name" value="WYL_dom"/>
</dbReference>
<comment type="caution">
    <text evidence="2">The sequence shown here is derived from an EMBL/GenBank/DDBJ whole genome shotgun (WGS) entry which is preliminary data.</text>
</comment>
<gene>
    <name evidence="2" type="ORF">G5C65_09225</name>
</gene>
<sequence length="135" mass="15450">MKLTTNQTTEATLADLYRALDRHQPVTITYTKADGTESVRTIEPYEIATTRAGALIVKAMDRQSHDRRTFRLDRIGAYTLHRGRFLLERPAESAPVTLTVLEIRTPDDVVAREIAREDRDYWNDRYDVEPAESAA</sequence>
<proteinExistence type="predicted"/>
<evidence type="ECO:0000259" key="1">
    <source>
        <dbReference type="Pfam" id="PF13280"/>
    </source>
</evidence>
<dbReference type="AlphaFoldDB" id="A0A6G4WU54"/>
<dbReference type="PANTHER" id="PTHR34580:SF1">
    <property type="entry name" value="PROTEIN PAFC"/>
    <property type="match status" value="1"/>
</dbReference>
<dbReference type="PROSITE" id="PS52050">
    <property type="entry name" value="WYL"/>
    <property type="match status" value="1"/>
</dbReference>
<dbReference type="Proteomes" id="UP000477722">
    <property type="component" value="Unassembled WGS sequence"/>
</dbReference>